<organism evidence="2 3">
    <name type="scientific">Crotalaria pallida</name>
    <name type="common">Smooth rattlebox</name>
    <name type="synonym">Crotalaria striata</name>
    <dbReference type="NCBI Taxonomy" id="3830"/>
    <lineage>
        <taxon>Eukaryota</taxon>
        <taxon>Viridiplantae</taxon>
        <taxon>Streptophyta</taxon>
        <taxon>Embryophyta</taxon>
        <taxon>Tracheophyta</taxon>
        <taxon>Spermatophyta</taxon>
        <taxon>Magnoliopsida</taxon>
        <taxon>eudicotyledons</taxon>
        <taxon>Gunneridae</taxon>
        <taxon>Pentapetalae</taxon>
        <taxon>rosids</taxon>
        <taxon>fabids</taxon>
        <taxon>Fabales</taxon>
        <taxon>Fabaceae</taxon>
        <taxon>Papilionoideae</taxon>
        <taxon>50 kb inversion clade</taxon>
        <taxon>genistoids sensu lato</taxon>
        <taxon>core genistoids</taxon>
        <taxon>Crotalarieae</taxon>
        <taxon>Crotalaria</taxon>
    </lineage>
</organism>
<dbReference type="Proteomes" id="UP001372338">
    <property type="component" value="Unassembled WGS sequence"/>
</dbReference>
<dbReference type="InterPro" id="IPR001394">
    <property type="entry name" value="Peptidase_C19_UCH"/>
</dbReference>
<feature type="domain" description="Peptidase C19 ubiquitin carboxyl-terminal hydrolase" evidence="1">
    <location>
        <begin position="199"/>
        <end position="276"/>
    </location>
</feature>
<dbReference type="PANTHER" id="PTHR21646">
    <property type="entry name" value="UBIQUITIN CARBOXYL-TERMINAL HYDROLASE"/>
    <property type="match status" value="1"/>
</dbReference>
<dbReference type="PANTHER" id="PTHR21646:SF16">
    <property type="entry name" value="U4_U6.U5 TRI-SNRNP-ASSOCIATED PROTEIN 2"/>
    <property type="match status" value="1"/>
</dbReference>
<sequence>MKASKKRFRIGSQSDPVEFMSWLLNTLHADLKNSKENTSIIYECFQRLRNPNHGFVNYASVGLDSQPSFSPGTWETRLSREREGDVGMGGGREDTTVLRTTADGGGKVATATVDGAWESLCYESFCCFKTCCNCIANTLDCNCIANTLDCNCIGESDGSFKYGNYWGEADDLHAITQHFHESNRGVSAIVGHRKVVLVIVNAMNVADVSPHEFLQAVMKASKKQFRIGSQSDPVEFMSWLLNTLHADLKNSKKNTSIIYECFQGELEVVKQVPNKGITNKKESNEDKTTLRNFQMVHLLQKLPRCHF</sequence>
<keyword evidence="3" id="KW-1185">Reference proteome</keyword>
<evidence type="ECO:0000313" key="3">
    <source>
        <dbReference type="Proteomes" id="UP001372338"/>
    </source>
</evidence>
<name>A0AAN9EL37_CROPI</name>
<evidence type="ECO:0000313" key="2">
    <source>
        <dbReference type="EMBL" id="KAK7259257.1"/>
    </source>
</evidence>
<proteinExistence type="predicted"/>
<dbReference type="Gene3D" id="3.90.70.10">
    <property type="entry name" value="Cysteine proteinases"/>
    <property type="match status" value="2"/>
</dbReference>
<dbReference type="SUPFAM" id="SSF54001">
    <property type="entry name" value="Cysteine proteinases"/>
    <property type="match status" value="2"/>
</dbReference>
<protein>
    <recommendedName>
        <fullName evidence="1">Peptidase C19 ubiquitin carboxyl-terminal hydrolase domain-containing protein</fullName>
    </recommendedName>
</protein>
<dbReference type="AlphaFoldDB" id="A0AAN9EL37"/>
<dbReference type="InterPro" id="IPR038765">
    <property type="entry name" value="Papain-like_cys_pep_sf"/>
</dbReference>
<dbReference type="Pfam" id="PF00443">
    <property type="entry name" value="UCH"/>
    <property type="match status" value="1"/>
</dbReference>
<accession>A0AAN9EL37</accession>
<evidence type="ECO:0000259" key="1">
    <source>
        <dbReference type="Pfam" id="PF00443"/>
    </source>
</evidence>
<gene>
    <name evidence="2" type="ORF">RIF29_24859</name>
</gene>
<dbReference type="GO" id="GO:0016579">
    <property type="term" value="P:protein deubiquitination"/>
    <property type="evidence" value="ECO:0007669"/>
    <property type="project" value="InterPro"/>
</dbReference>
<dbReference type="InterPro" id="IPR050185">
    <property type="entry name" value="Ub_carboxyl-term_hydrolase"/>
</dbReference>
<reference evidence="2 3" key="1">
    <citation type="submission" date="2024-01" db="EMBL/GenBank/DDBJ databases">
        <title>The genomes of 5 underutilized Papilionoideae crops provide insights into root nodulation and disease resistanc.</title>
        <authorList>
            <person name="Yuan L."/>
        </authorList>
    </citation>
    <scope>NUCLEOTIDE SEQUENCE [LARGE SCALE GENOMIC DNA]</scope>
    <source>
        <strain evidence="2">ZHUSHIDOU_FW_LH</strain>
        <tissue evidence="2">Leaf</tissue>
    </source>
</reference>
<dbReference type="EMBL" id="JAYWIO010000005">
    <property type="protein sequence ID" value="KAK7259257.1"/>
    <property type="molecule type" value="Genomic_DNA"/>
</dbReference>
<dbReference type="GO" id="GO:0004843">
    <property type="term" value="F:cysteine-type deubiquitinase activity"/>
    <property type="evidence" value="ECO:0007669"/>
    <property type="project" value="InterPro"/>
</dbReference>
<comment type="caution">
    <text evidence="2">The sequence shown here is derived from an EMBL/GenBank/DDBJ whole genome shotgun (WGS) entry which is preliminary data.</text>
</comment>